<dbReference type="EMBL" id="CP002779">
    <property type="protein sequence ID" value="AEH23721.1"/>
    <property type="molecule type" value="Genomic_DNA"/>
</dbReference>
<keyword evidence="3" id="KW-1185">Reference proteome</keyword>
<dbReference type="KEGG" id="pya:PYCH_00080"/>
<name>F8AF47_PYRYC</name>
<keyword evidence="1" id="KW-0472">Membrane</keyword>
<evidence type="ECO:0008006" key="4">
    <source>
        <dbReference type="Google" id="ProtNLM"/>
    </source>
</evidence>
<keyword evidence="1" id="KW-1133">Transmembrane helix</keyword>
<reference evidence="2 3" key="1">
    <citation type="journal article" date="2011" name="J. Bacteriol.">
        <title>Complete genome sequence of the obligate piezophilic hyperthermophilic archaeon Pyrococcus yayanosii CH1.</title>
        <authorList>
            <person name="Jun X."/>
            <person name="Lupeng L."/>
            <person name="Minjuan X."/>
            <person name="Oger P."/>
            <person name="Fengping W."/>
            <person name="Jebbar M."/>
            <person name="Xiang X."/>
        </authorList>
    </citation>
    <scope>NUCLEOTIDE SEQUENCE [LARGE SCALE GENOMIC DNA]</scope>
    <source>
        <strain evidence="3">CH1 / JCM 16557</strain>
    </source>
</reference>
<evidence type="ECO:0000313" key="2">
    <source>
        <dbReference type="EMBL" id="AEH23721.1"/>
    </source>
</evidence>
<dbReference type="PANTHER" id="PTHR35804">
    <property type="entry name" value="LYSINE EXPORTER LYSO"/>
    <property type="match status" value="1"/>
</dbReference>
<sequence length="195" mass="20576">MRFTYAVIAALLLGFAAGRLGLRTGDTYELALYFLIFVIGLDIGKEGRLSELRKVGRLSLVLPFSTLVGSILGGTIVSVAFGIPILWGLAVASGVGWYSLTGPVLAQHSPFYGLLGFFANFLREVLTIVAYPLLVRVLPPEVALSIGGATTMDSTLPIIAKFGGRDVVLLAFIHGFILSLLVPFVVPLLAGLAAG</sequence>
<dbReference type="AlphaFoldDB" id="F8AF47"/>
<feature type="transmembrane region" description="Helical" evidence="1">
    <location>
        <begin position="27"/>
        <end position="43"/>
    </location>
</feature>
<dbReference type="STRING" id="529709.PYCH_00080"/>
<feature type="transmembrane region" description="Helical" evidence="1">
    <location>
        <begin position="167"/>
        <end position="194"/>
    </location>
</feature>
<dbReference type="Proteomes" id="UP000008386">
    <property type="component" value="Chromosome"/>
</dbReference>
<protein>
    <recommendedName>
        <fullName evidence="4">Lysine exporter LysO family protein</fullName>
    </recommendedName>
</protein>
<dbReference type="PANTHER" id="PTHR35804:SF1">
    <property type="entry name" value="LYSINE EXPORTER LYSO"/>
    <property type="match status" value="1"/>
</dbReference>
<dbReference type="OrthoDB" id="21422at2157"/>
<organism evidence="2 3">
    <name type="scientific">Pyrococcus yayanosii (strain CH1 / JCM 16557)</name>
    <dbReference type="NCBI Taxonomy" id="529709"/>
    <lineage>
        <taxon>Archaea</taxon>
        <taxon>Methanobacteriati</taxon>
        <taxon>Methanobacteriota</taxon>
        <taxon>Thermococci</taxon>
        <taxon>Thermococcales</taxon>
        <taxon>Thermococcaceae</taxon>
        <taxon>Pyrococcus</taxon>
    </lineage>
</organism>
<feature type="transmembrane region" description="Helical" evidence="1">
    <location>
        <begin position="79"/>
        <end position="100"/>
    </location>
</feature>
<gene>
    <name evidence="2" type="ordered locus">PYCH_00080</name>
</gene>
<dbReference type="GO" id="GO:0005886">
    <property type="term" value="C:plasma membrane"/>
    <property type="evidence" value="ECO:0007669"/>
    <property type="project" value="TreeGrafter"/>
</dbReference>
<proteinExistence type="predicted"/>
<dbReference type="RefSeq" id="WP_013904779.1">
    <property type="nucleotide sequence ID" value="NC_015680.1"/>
</dbReference>
<evidence type="ECO:0000313" key="3">
    <source>
        <dbReference type="Proteomes" id="UP000008386"/>
    </source>
</evidence>
<feature type="transmembrane region" description="Helical" evidence="1">
    <location>
        <begin position="55"/>
        <end position="73"/>
    </location>
</feature>
<dbReference type="Pfam" id="PF03956">
    <property type="entry name" value="Lys_export"/>
    <property type="match status" value="1"/>
</dbReference>
<dbReference type="HOGENOM" id="CLU_078428_1_0_2"/>
<evidence type="ECO:0000256" key="1">
    <source>
        <dbReference type="SAM" id="Phobius"/>
    </source>
</evidence>
<dbReference type="GeneID" id="10836591"/>
<dbReference type="eggNOG" id="arCOG01615">
    <property type="taxonomic scope" value="Archaea"/>
</dbReference>
<dbReference type="InterPro" id="IPR005642">
    <property type="entry name" value="LysO"/>
</dbReference>
<keyword evidence="1" id="KW-0812">Transmembrane</keyword>
<feature type="transmembrane region" description="Helical" evidence="1">
    <location>
        <begin position="112"/>
        <end position="134"/>
    </location>
</feature>
<dbReference type="GO" id="GO:0015661">
    <property type="term" value="F:L-lysine efflux transmembrane transporter activity"/>
    <property type="evidence" value="ECO:0007669"/>
    <property type="project" value="InterPro"/>
</dbReference>
<accession>F8AF47</accession>